<dbReference type="CDD" id="cd22573">
    <property type="entry name" value="RMP1_RBD"/>
    <property type="match status" value="1"/>
</dbReference>
<protein>
    <recommendedName>
        <fullName evidence="2">RNase MRP protein 1 RNA binding domain-containing protein</fullName>
    </recommendedName>
</protein>
<dbReference type="OrthoDB" id="5414547at2759"/>
<organism evidence="3 4">
    <name type="scientific">Penicillium cosmopolitanum</name>
    <dbReference type="NCBI Taxonomy" id="1131564"/>
    <lineage>
        <taxon>Eukaryota</taxon>
        <taxon>Fungi</taxon>
        <taxon>Dikarya</taxon>
        <taxon>Ascomycota</taxon>
        <taxon>Pezizomycotina</taxon>
        <taxon>Eurotiomycetes</taxon>
        <taxon>Eurotiomycetidae</taxon>
        <taxon>Eurotiales</taxon>
        <taxon>Aspergillaceae</taxon>
        <taxon>Penicillium</taxon>
    </lineage>
</organism>
<gene>
    <name evidence="3" type="ORF">N7509_005384</name>
</gene>
<dbReference type="AlphaFoldDB" id="A0A9W9W2I5"/>
<proteinExistence type="predicted"/>
<dbReference type="GeneID" id="81369001"/>
<dbReference type="PANTHER" id="PTHR37792">
    <property type="entry name" value="RIBONUCLEASE MRP PROTEIN SUBUNIT RMP1"/>
    <property type="match status" value="1"/>
</dbReference>
<dbReference type="InterPro" id="IPR047204">
    <property type="entry name" value="RMP1_RBD"/>
</dbReference>
<sequence length="204" mass="23221">MQTQQPTNMDPQEIQSVRSVLHLIYHRNKNQHQKAKWWRWLSMLKRTVSVLASLDAKKLATSSHLQHLHLHLIPNCYQAFSTVIADKQFSTLGIVLMAALARLAKATGMRYPSANSTRVESKQKQNIKSKPAVVKAVVDRGERIRRDDDDNGDDLPILRKKPQTQSNDEENGKPAKVDKEKKKVKKSSSKKKKNAIDDLFSGLF</sequence>
<dbReference type="PANTHER" id="PTHR37792:SF1">
    <property type="entry name" value="RIBONUCLEASE MRP PROTEIN SUBUNIT RMP1"/>
    <property type="match status" value="1"/>
</dbReference>
<feature type="compositionally biased region" description="Basic residues" evidence="1">
    <location>
        <begin position="182"/>
        <end position="193"/>
    </location>
</feature>
<feature type="compositionally biased region" description="Polar residues" evidence="1">
    <location>
        <begin position="113"/>
        <end position="128"/>
    </location>
</feature>
<dbReference type="GO" id="GO:0000466">
    <property type="term" value="P:maturation of 5.8S rRNA from tricistronic rRNA transcript (SSU-rRNA, 5.8S rRNA, LSU-rRNA)"/>
    <property type="evidence" value="ECO:0007669"/>
    <property type="project" value="TreeGrafter"/>
</dbReference>
<reference evidence="3" key="1">
    <citation type="submission" date="2022-12" db="EMBL/GenBank/DDBJ databases">
        <authorList>
            <person name="Petersen C."/>
        </authorList>
    </citation>
    <scope>NUCLEOTIDE SEQUENCE</scope>
    <source>
        <strain evidence="3">IBT 29677</strain>
    </source>
</reference>
<name>A0A9W9W2I5_9EURO</name>
<feature type="region of interest" description="Disordered" evidence="1">
    <location>
        <begin position="111"/>
        <end position="195"/>
    </location>
</feature>
<evidence type="ECO:0000256" key="1">
    <source>
        <dbReference type="SAM" id="MobiDB-lite"/>
    </source>
</evidence>
<dbReference type="GO" id="GO:0000294">
    <property type="term" value="P:nuclear-transcribed mRNA catabolic process, RNase MRP-dependent"/>
    <property type="evidence" value="ECO:0007669"/>
    <property type="project" value="TreeGrafter"/>
</dbReference>
<dbReference type="EMBL" id="JAPZBU010000006">
    <property type="protein sequence ID" value="KAJ5397271.1"/>
    <property type="molecule type" value="Genomic_DNA"/>
</dbReference>
<feature type="domain" description="RNase MRP protein 1 RNA binding" evidence="2">
    <location>
        <begin position="20"/>
        <end position="102"/>
    </location>
</feature>
<evidence type="ECO:0000313" key="3">
    <source>
        <dbReference type="EMBL" id="KAJ5397271.1"/>
    </source>
</evidence>
<evidence type="ECO:0000313" key="4">
    <source>
        <dbReference type="Proteomes" id="UP001147747"/>
    </source>
</evidence>
<evidence type="ECO:0000259" key="2">
    <source>
        <dbReference type="Pfam" id="PF20945"/>
    </source>
</evidence>
<accession>A0A9W9W2I5</accession>
<feature type="compositionally biased region" description="Basic and acidic residues" evidence="1">
    <location>
        <begin position="170"/>
        <end position="181"/>
    </location>
</feature>
<comment type="caution">
    <text evidence="3">The sequence shown here is derived from an EMBL/GenBank/DDBJ whole genome shotgun (WGS) entry which is preliminary data.</text>
</comment>
<dbReference type="Proteomes" id="UP001147747">
    <property type="component" value="Unassembled WGS sequence"/>
</dbReference>
<feature type="compositionally biased region" description="Basic and acidic residues" evidence="1">
    <location>
        <begin position="137"/>
        <end position="148"/>
    </location>
</feature>
<reference evidence="3" key="2">
    <citation type="journal article" date="2023" name="IMA Fungus">
        <title>Comparative genomic study of the Penicillium genus elucidates a diverse pangenome and 15 lateral gene transfer events.</title>
        <authorList>
            <person name="Petersen C."/>
            <person name="Sorensen T."/>
            <person name="Nielsen M.R."/>
            <person name="Sondergaard T.E."/>
            <person name="Sorensen J.L."/>
            <person name="Fitzpatrick D.A."/>
            <person name="Frisvad J.C."/>
            <person name="Nielsen K.L."/>
        </authorList>
    </citation>
    <scope>NUCLEOTIDE SEQUENCE</scope>
    <source>
        <strain evidence="3">IBT 29677</strain>
    </source>
</reference>
<dbReference type="Pfam" id="PF20945">
    <property type="entry name" value="RMP1"/>
    <property type="match status" value="1"/>
</dbReference>
<dbReference type="GO" id="GO:0000172">
    <property type="term" value="C:ribonuclease MRP complex"/>
    <property type="evidence" value="ECO:0007669"/>
    <property type="project" value="InterPro"/>
</dbReference>
<keyword evidence="4" id="KW-1185">Reference proteome</keyword>
<dbReference type="GO" id="GO:0042134">
    <property type="term" value="F:rRNA primary transcript binding"/>
    <property type="evidence" value="ECO:0007669"/>
    <property type="project" value="InterPro"/>
</dbReference>
<dbReference type="InterPro" id="IPR047205">
    <property type="entry name" value="RMP1"/>
</dbReference>
<dbReference type="RefSeq" id="XP_056489323.1">
    <property type="nucleotide sequence ID" value="XM_056630021.1"/>
</dbReference>